<dbReference type="EMBL" id="FCOL02000012">
    <property type="protein sequence ID" value="SAL56718.1"/>
    <property type="molecule type" value="Genomic_DNA"/>
</dbReference>
<feature type="region of interest" description="Disordered" evidence="1">
    <location>
        <begin position="337"/>
        <end position="375"/>
    </location>
</feature>
<evidence type="ECO:0000313" key="2">
    <source>
        <dbReference type="EMBL" id="SAL56718.1"/>
    </source>
</evidence>
<feature type="compositionally biased region" description="Polar residues" evidence="1">
    <location>
        <begin position="255"/>
        <end position="272"/>
    </location>
</feature>
<evidence type="ECO:0000256" key="1">
    <source>
        <dbReference type="SAM" id="MobiDB-lite"/>
    </source>
</evidence>
<feature type="region of interest" description="Disordered" evidence="1">
    <location>
        <begin position="136"/>
        <end position="179"/>
    </location>
</feature>
<sequence length="375" mass="39966">MSGNRIPDRKVEVMRIASSPSRKAFRRPSFAATTPLARSEMGYMLNRKSGCICLCRTRNDSSRSDKIECRSSSGMNSSHSDGARTTTEISPSAANQPRRAAPSAATHCVSGGRRIGTPNASAINCVHSVLRAPPPIRNSEAMRVPSARRASRPSDKANVTPSRTEYASMARSVDSTSPQNTPCAYGSLWGVRSPERYGRNKGALARLLTLTRSASLSKHPSSADVSLHSQRTQLAADSTTLVRCHLPGIAWQSACTPSSGLGRNRSVTTDTTPEVPRDRNPSPDSAAPTPSALVAVSPPPAATITFLGKPSSLATLPSTTPAARLPSSIEGTFIRVMSHASKSSSDHSRRPTSSQRVPDASDGSVSFIPVRRRRR</sequence>
<dbReference type="AlphaFoldDB" id="A0A158IJI2"/>
<keyword evidence="3" id="KW-1185">Reference proteome</keyword>
<organism evidence="2 3">
    <name type="scientific">Caballeronia terrestris</name>
    <dbReference type="NCBI Taxonomy" id="1226301"/>
    <lineage>
        <taxon>Bacteria</taxon>
        <taxon>Pseudomonadati</taxon>
        <taxon>Pseudomonadota</taxon>
        <taxon>Betaproteobacteria</taxon>
        <taxon>Burkholderiales</taxon>
        <taxon>Burkholderiaceae</taxon>
        <taxon>Caballeronia</taxon>
    </lineage>
</organism>
<name>A0A158IJI2_9BURK</name>
<feature type="compositionally biased region" description="Low complexity" evidence="1">
    <location>
        <begin position="282"/>
        <end position="296"/>
    </location>
</feature>
<feature type="region of interest" description="Disordered" evidence="1">
    <location>
        <begin position="255"/>
        <end position="296"/>
    </location>
</feature>
<proteinExistence type="predicted"/>
<gene>
    <name evidence="2" type="ORF">AWB67_02560</name>
</gene>
<reference evidence="2" key="1">
    <citation type="submission" date="2016-01" db="EMBL/GenBank/DDBJ databases">
        <authorList>
            <person name="Peeters C."/>
        </authorList>
    </citation>
    <scope>NUCLEOTIDE SEQUENCE [LARGE SCALE GENOMIC DNA]</scope>
    <source>
        <strain evidence="2">LMG 22937</strain>
    </source>
</reference>
<comment type="caution">
    <text evidence="2">The sequence shown here is derived from an EMBL/GenBank/DDBJ whole genome shotgun (WGS) entry which is preliminary data.</text>
</comment>
<evidence type="ECO:0000313" key="3">
    <source>
        <dbReference type="Proteomes" id="UP000054925"/>
    </source>
</evidence>
<feature type="compositionally biased region" description="Low complexity" evidence="1">
    <location>
        <begin position="71"/>
        <end position="80"/>
    </location>
</feature>
<protein>
    <submittedName>
        <fullName evidence="2">Uncharacterized protein</fullName>
    </submittedName>
</protein>
<accession>A0A158IJI2</accession>
<dbReference type="Proteomes" id="UP000054925">
    <property type="component" value="Unassembled WGS sequence"/>
</dbReference>
<feature type="compositionally biased region" description="Polar residues" evidence="1">
    <location>
        <begin position="83"/>
        <end position="95"/>
    </location>
</feature>
<feature type="region of interest" description="Disordered" evidence="1">
    <location>
        <begin position="64"/>
        <end position="113"/>
    </location>
</feature>